<organism evidence="5 6">
    <name type="scientific">Hordeum vulgare subsp. vulgare</name>
    <name type="common">Domesticated barley</name>
    <dbReference type="NCBI Taxonomy" id="112509"/>
    <lineage>
        <taxon>Eukaryota</taxon>
        <taxon>Viridiplantae</taxon>
        <taxon>Streptophyta</taxon>
        <taxon>Embryophyta</taxon>
        <taxon>Tracheophyta</taxon>
        <taxon>Spermatophyta</taxon>
        <taxon>Magnoliopsida</taxon>
        <taxon>Liliopsida</taxon>
        <taxon>Poales</taxon>
        <taxon>Poaceae</taxon>
        <taxon>BOP clade</taxon>
        <taxon>Pooideae</taxon>
        <taxon>Triticodae</taxon>
        <taxon>Triticeae</taxon>
        <taxon>Hordeinae</taxon>
        <taxon>Hordeum</taxon>
    </lineage>
</organism>
<dbReference type="InterPro" id="IPR011047">
    <property type="entry name" value="Quinoprotein_ADH-like_sf"/>
</dbReference>
<dbReference type="FunFam" id="2.130.10.10:FF:001929">
    <property type="entry name" value="Protein GAMETE EXPRESSED 3"/>
    <property type="match status" value="1"/>
</dbReference>
<dbReference type="RefSeq" id="XP_044973945.1">
    <property type="nucleotide sequence ID" value="XM_045118010.1"/>
</dbReference>
<dbReference type="KEGG" id="hvg:123441756"/>
<evidence type="ECO:0000256" key="1">
    <source>
        <dbReference type="SAM" id="MobiDB-lite"/>
    </source>
</evidence>
<accession>A0A8I6X683</accession>
<keyword evidence="2" id="KW-0472">Membrane</keyword>
<proteinExistence type="predicted"/>
<dbReference type="SMART" id="SM00564">
    <property type="entry name" value="PQQ"/>
    <property type="match status" value="4"/>
</dbReference>
<dbReference type="GO" id="GO:0009793">
    <property type="term" value="P:embryo development ending in seed dormancy"/>
    <property type="evidence" value="ECO:0000318"/>
    <property type="project" value="GO_Central"/>
</dbReference>
<dbReference type="Gramene" id="HORVU.MOREX.r3.3HG0270260.1">
    <property type="protein sequence ID" value="HORVU.MOREX.r3.3HG0270260.1"/>
    <property type="gene ID" value="HORVU.MOREX.r3.3HG0270260"/>
</dbReference>
<keyword evidence="2" id="KW-1133">Transmembrane helix</keyword>
<reference evidence="5" key="3">
    <citation type="submission" date="2022-01" db="UniProtKB">
        <authorList>
            <consortium name="EnsemblPlants"/>
        </authorList>
    </citation>
    <scope>IDENTIFICATION</scope>
    <source>
        <strain evidence="5">subsp. vulgare</strain>
    </source>
</reference>
<evidence type="ECO:0000313" key="6">
    <source>
        <dbReference type="Proteomes" id="UP000011116"/>
    </source>
</evidence>
<reference evidence="6" key="1">
    <citation type="journal article" date="2012" name="Nature">
        <title>A physical, genetic and functional sequence assembly of the barley genome.</title>
        <authorList>
            <consortium name="The International Barley Genome Sequencing Consortium"/>
            <person name="Mayer K.F."/>
            <person name="Waugh R."/>
            <person name="Brown J.W."/>
            <person name="Schulman A."/>
            <person name="Langridge P."/>
            <person name="Platzer M."/>
            <person name="Fincher G.B."/>
            <person name="Muehlbauer G.J."/>
            <person name="Sato K."/>
            <person name="Close T.J."/>
            <person name="Wise R.P."/>
            <person name="Stein N."/>
        </authorList>
    </citation>
    <scope>NUCLEOTIDE SEQUENCE [LARGE SCALE GENOMIC DNA]</scope>
    <source>
        <strain evidence="6">cv. Morex</strain>
    </source>
</reference>
<gene>
    <name evidence="5" type="primary">LOC123441756</name>
</gene>
<feature type="transmembrane region" description="Helical" evidence="2">
    <location>
        <begin position="453"/>
        <end position="478"/>
    </location>
</feature>
<evidence type="ECO:0000256" key="3">
    <source>
        <dbReference type="SAM" id="SignalP"/>
    </source>
</evidence>
<dbReference type="AlphaFoldDB" id="A0A8I6X683"/>
<keyword evidence="6" id="KW-1185">Reference proteome</keyword>
<dbReference type="Gramene" id="HORVU.MOREX.r2.3HG0224020.1">
    <property type="protein sequence ID" value="HORVU.MOREX.r2.3HG0224020.1"/>
    <property type="gene ID" value="HORVU.MOREX.r2.3HG0224020"/>
</dbReference>
<dbReference type="Gene3D" id="2.130.10.10">
    <property type="entry name" value="YVTN repeat-like/Quinoprotein amine dehydrogenase"/>
    <property type="match status" value="1"/>
</dbReference>
<dbReference type="PANTHER" id="PTHR37253:SF1">
    <property type="entry name" value="PROTEIN GAMETE EXPRESSED 3"/>
    <property type="match status" value="1"/>
</dbReference>
<dbReference type="InterPro" id="IPR018391">
    <property type="entry name" value="PQQ_b-propeller_rpt"/>
</dbReference>
<dbReference type="PANTHER" id="PTHR37253">
    <property type="entry name" value="PROTEIN GAMETE EXPRESSED 3"/>
    <property type="match status" value="1"/>
</dbReference>
<keyword evidence="3" id="KW-0732">Signal</keyword>
<feature type="chain" id="PRO_5035196742" description="Pyrrolo-quinoline quinone repeat domain-containing protein" evidence="3">
    <location>
        <begin position="25"/>
        <end position="702"/>
    </location>
</feature>
<dbReference type="GeneID" id="123441756"/>
<feature type="compositionally biased region" description="Low complexity" evidence="1">
    <location>
        <begin position="600"/>
        <end position="615"/>
    </location>
</feature>
<dbReference type="SMR" id="A0A8I6X683"/>
<dbReference type="OrthoDB" id="19653at2759"/>
<dbReference type="InterPro" id="IPR015943">
    <property type="entry name" value="WD40/YVTN_repeat-like_dom_sf"/>
</dbReference>
<dbReference type="SUPFAM" id="SSF50998">
    <property type="entry name" value="Quinoprotein alcohol dehydrogenase-like"/>
    <property type="match status" value="1"/>
</dbReference>
<sequence>MAMRLLPRLCLLLCSLVGAARSSASPVLRRLNASAAENPHIPPGVGRALSAPLIGHGGRLVACSGKTLLAFEPNGSFAWIVPLGYNCRQDISLVSERDKIYLVAEDKVIKVTPQNLHTSAPTSEVFFSHSSAPGRSEEIIGLSTSSSYASLFITIMNRGLFSFSLRDGKLQWSAGPVVDRFGYRLGCKGNISVCYFNSSPVVDECEGTLYITNTEGQLYSMYIHSRQYRWVQDLSSIDRVVTIAPGNNGRLYIVLPRKSTVMGLDVLTGNISWQHSVGPLSNEKISPAVDSNGWMSIGSLDGILYSVSPDGDIRKFLQRTAPNSVIQSSPVLDCSGFSVYISQTIIEAKSSQTIGDYTYVSAMKPSSILFTLLAPATGTVYWTEKYPGELSNLLSRSDLYYFTLDEAILLTALSAARIGNTVQCYTTRQKIAWTCRQAKPKLVHGDPGDHNHVLLLFFFQLIVIVVQAVIVRFCCIFWRKKKLQHNDLQKFLEKRRSLHSKRRVLGKIISGLEQKAVEDASSNETLEQLGEMVKAKDGVERKLYTSYSLGRDVLGLRQGSSILPLYNGKYKSHSFHGAQRESITVFNALSDSSTSEDRTSSSYSSDSASCSSGSSFEEMELDTRSKSIEEAGPSEDIAKGVQDKLPVDVASSYQVSMNPLYVQGESSSKSPSQRFPMETMRHNIALTKRMWLKRRRTLSSTN</sequence>
<dbReference type="Pfam" id="PF13360">
    <property type="entry name" value="PQQ_2"/>
    <property type="match status" value="1"/>
</dbReference>
<dbReference type="GO" id="GO:0005886">
    <property type="term" value="C:plasma membrane"/>
    <property type="evidence" value="ECO:0000318"/>
    <property type="project" value="GO_Central"/>
</dbReference>
<dbReference type="InterPro" id="IPR045301">
    <property type="entry name" value="GEX3-like"/>
</dbReference>
<feature type="signal peptide" evidence="3">
    <location>
        <begin position="1"/>
        <end position="24"/>
    </location>
</feature>
<evidence type="ECO:0000313" key="5">
    <source>
        <dbReference type="EnsemblPlants" id="HORVU.MOREX.r3.3HG0270260.1"/>
    </source>
</evidence>
<dbReference type="Proteomes" id="UP000011116">
    <property type="component" value="Chromosome 3H"/>
</dbReference>
<evidence type="ECO:0000259" key="4">
    <source>
        <dbReference type="Pfam" id="PF13360"/>
    </source>
</evidence>
<dbReference type="EnsemblPlants" id="HORVU.MOREX.r3.3HG0270260.1">
    <property type="protein sequence ID" value="HORVU.MOREX.r3.3HG0270260.1"/>
    <property type="gene ID" value="HORVU.MOREX.r3.3HG0270260"/>
</dbReference>
<keyword evidence="2" id="KW-0812">Transmembrane</keyword>
<reference evidence="5" key="2">
    <citation type="submission" date="2020-10" db="EMBL/GenBank/DDBJ databases">
        <authorList>
            <person name="Scholz U."/>
            <person name="Mascher M."/>
            <person name="Fiebig A."/>
        </authorList>
    </citation>
    <scope>NUCLEOTIDE SEQUENCE [LARGE SCALE GENOMIC DNA]</scope>
    <source>
        <strain evidence="5">cv. Morex</strain>
    </source>
</reference>
<dbReference type="InterPro" id="IPR002372">
    <property type="entry name" value="PQQ_rpt_dom"/>
</dbReference>
<feature type="domain" description="Pyrrolo-quinoline quinone repeat" evidence="4">
    <location>
        <begin position="48"/>
        <end position="274"/>
    </location>
</feature>
<dbReference type="GO" id="GO:0010183">
    <property type="term" value="P:pollen tube guidance"/>
    <property type="evidence" value="ECO:0000318"/>
    <property type="project" value="GO_Central"/>
</dbReference>
<protein>
    <recommendedName>
        <fullName evidence="4">Pyrrolo-quinoline quinone repeat domain-containing protein</fullName>
    </recommendedName>
</protein>
<evidence type="ECO:0000256" key="2">
    <source>
        <dbReference type="SAM" id="Phobius"/>
    </source>
</evidence>
<feature type="region of interest" description="Disordered" evidence="1">
    <location>
        <begin position="591"/>
        <end position="635"/>
    </location>
</feature>
<name>A0A8I6X683_HORVV</name>